<dbReference type="Proteomes" id="UP000265618">
    <property type="component" value="Unassembled WGS sequence"/>
</dbReference>
<evidence type="ECO:0000256" key="1">
    <source>
        <dbReference type="SAM" id="MobiDB-lite"/>
    </source>
</evidence>
<name>A0A391NN72_9EUKA</name>
<evidence type="ECO:0000313" key="3">
    <source>
        <dbReference type="Proteomes" id="UP000265618"/>
    </source>
</evidence>
<organism evidence="2 3">
    <name type="scientific">Kipferlia bialata</name>
    <dbReference type="NCBI Taxonomy" id="797122"/>
    <lineage>
        <taxon>Eukaryota</taxon>
        <taxon>Metamonada</taxon>
        <taxon>Carpediemonas-like organisms</taxon>
        <taxon>Kipferlia</taxon>
    </lineage>
</organism>
<protein>
    <submittedName>
        <fullName evidence="2">Uncharacterized protein</fullName>
    </submittedName>
</protein>
<sequence>MGSSPIKAVKPESHVDRPAQHPRSTPLSRTVSCPSMPVLQPYTLDPRPHTAEPYLTRRCMVTPPPLGVGLRRSAEPYSITYDPVLCQIQERVRERQRQRELRARRYRVSSASSSLP</sequence>
<gene>
    <name evidence="2" type="ORF">KIPB_007841</name>
</gene>
<dbReference type="AlphaFoldDB" id="A0A391NN72"/>
<comment type="caution">
    <text evidence="2">The sequence shown here is derived from an EMBL/GenBank/DDBJ whole genome shotgun (WGS) entry which is preliminary data.</text>
</comment>
<keyword evidence="3" id="KW-1185">Reference proteome</keyword>
<reference evidence="2 3" key="1">
    <citation type="journal article" date="2018" name="PLoS ONE">
        <title>The draft genome of Kipferlia bialata reveals reductive genome evolution in fornicate parasites.</title>
        <authorList>
            <person name="Tanifuji G."/>
            <person name="Takabayashi S."/>
            <person name="Kume K."/>
            <person name="Takagi M."/>
            <person name="Nakayama T."/>
            <person name="Kamikawa R."/>
            <person name="Inagaki Y."/>
            <person name="Hashimoto T."/>
        </authorList>
    </citation>
    <scope>NUCLEOTIDE SEQUENCE [LARGE SCALE GENOMIC DNA]</scope>
    <source>
        <strain evidence="2">NY0173</strain>
    </source>
</reference>
<accession>A0A391NN72</accession>
<feature type="compositionally biased region" description="Basic and acidic residues" evidence="1">
    <location>
        <begin position="9"/>
        <end position="19"/>
    </location>
</feature>
<dbReference type="EMBL" id="BDIP01002291">
    <property type="protein sequence ID" value="GCA63097.1"/>
    <property type="molecule type" value="Genomic_DNA"/>
</dbReference>
<feature type="region of interest" description="Disordered" evidence="1">
    <location>
        <begin position="1"/>
        <end position="50"/>
    </location>
</feature>
<feature type="region of interest" description="Disordered" evidence="1">
    <location>
        <begin position="96"/>
        <end position="116"/>
    </location>
</feature>
<evidence type="ECO:0000313" key="2">
    <source>
        <dbReference type="EMBL" id="GCA63097.1"/>
    </source>
</evidence>
<proteinExistence type="predicted"/>
<feature type="compositionally biased region" description="Polar residues" evidence="1">
    <location>
        <begin position="22"/>
        <end position="33"/>
    </location>
</feature>